<evidence type="ECO:0000256" key="1">
    <source>
        <dbReference type="SAM" id="SignalP"/>
    </source>
</evidence>
<accession>A0A6A6RMC3</accession>
<keyword evidence="3" id="KW-1185">Reference proteome</keyword>
<keyword evidence="1" id="KW-0732">Signal</keyword>
<reference evidence="2" key="1">
    <citation type="journal article" date="2020" name="Stud. Mycol.">
        <title>101 Dothideomycetes genomes: a test case for predicting lifestyles and emergence of pathogens.</title>
        <authorList>
            <person name="Haridas S."/>
            <person name="Albert R."/>
            <person name="Binder M."/>
            <person name="Bloem J."/>
            <person name="Labutti K."/>
            <person name="Salamov A."/>
            <person name="Andreopoulos B."/>
            <person name="Baker S."/>
            <person name="Barry K."/>
            <person name="Bills G."/>
            <person name="Bluhm B."/>
            <person name="Cannon C."/>
            <person name="Castanera R."/>
            <person name="Culley D."/>
            <person name="Daum C."/>
            <person name="Ezra D."/>
            <person name="Gonzalez J."/>
            <person name="Henrissat B."/>
            <person name="Kuo A."/>
            <person name="Liang C."/>
            <person name="Lipzen A."/>
            <person name="Lutzoni F."/>
            <person name="Magnuson J."/>
            <person name="Mondo S."/>
            <person name="Nolan M."/>
            <person name="Ohm R."/>
            <person name="Pangilinan J."/>
            <person name="Park H.-J."/>
            <person name="Ramirez L."/>
            <person name="Alfaro M."/>
            <person name="Sun H."/>
            <person name="Tritt A."/>
            <person name="Yoshinaga Y."/>
            <person name="Zwiers L.-H."/>
            <person name="Turgeon B."/>
            <person name="Goodwin S."/>
            <person name="Spatafora J."/>
            <person name="Crous P."/>
            <person name="Grigoriev I."/>
        </authorList>
    </citation>
    <scope>NUCLEOTIDE SEQUENCE</scope>
    <source>
        <strain evidence="2">CBS 473.64</strain>
    </source>
</reference>
<dbReference type="EMBL" id="MU006809">
    <property type="protein sequence ID" value="KAF2635258.1"/>
    <property type="molecule type" value="Genomic_DNA"/>
</dbReference>
<evidence type="ECO:0000313" key="3">
    <source>
        <dbReference type="Proteomes" id="UP000799753"/>
    </source>
</evidence>
<organism evidence="2 3">
    <name type="scientific">Massarina eburnea CBS 473.64</name>
    <dbReference type="NCBI Taxonomy" id="1395130"/>
    <lineage>
        <taxon>Eukaryota</taxon>
        <taxon>Fungi</taxon>
        <taxon>Dikarya</taxon>
        <taxon>Ascomycota</taxon>
        <taxon>Pezizomycotina</taxon>
        <taxon>Dothideomycetes</taxon>
        <taxon>Pleosporomycetidae</taxon>
        <taxon>Pleosporales</taxon>
        <taxon>Massarineae</taxon>
        <taxon>Massarinaceae</taxon>
        <taxon>Massarina</taxon>
    </lineage>
</organism>
<proteinExistence type="predicted"/>
<feature type="signal peptide" evidence="1">
    <location>
        <begin position="1"/>
        <end position="22"/>
    </location>
</feature>
<evidence type="ECO:0000313" key="2">
    <source>
        <dbReference type="EMBL" id="KAF2635258.1"/>
    </source>
</evidence>
<evidence type="ECO:0008006" key="4">
    <source>
        <dbReference type="Google" id="ProtNLM"/>
    </source>
</evidence>
<dbReference type="Proteomes" id="UP000799753">
    <property type="component" value="Unassembled WGS sequence"/>
</dbReference>
<dbReference type="AlphaFoldDB" id="A0A6A6RMC3"/>
<feature type="chain" id="PRO_5025398112" description="Cyanovirin-N domain-containing protein" evidence="1">
    <location>
        <begin position="23"/>
        <end position="169"/>
    </location>
</feature>
<protein>
    <recommendedName>
        <fullName evidence="4">Cyanovirin-N domain-containing protein</fullName>
    </recommendedName>
</protein>
<gene>
    <name evidence="2" type="ORF">P280DRAFT_553946</name>
</gene>
<sequence>MSLFSILLFAIIALSAPHRRTGKDVWRFNLTLIDNCANDGSVKSAATLRDFIDGAGIIHSIREDDLDVHYWLNDKNSIGVPNTELSLTLGPMASNEGLPKLQIGMCEWIPTAWIGDPAGDWVCGCRNLGAEDYGMWCLDHRNTWAKPIQCDPERWRRRWYTCWWDRNQI</sequence>
<name>A0A6A6RMC3_9PLEO</name>